<protein>
    <submittedName>
        <fullName evidence="1">Uncharacterized protein</fullName>
    </submittedName>
</protein>
<accession>A0A2P2NI25</accession>
<reference evidence="1" key="1">
    <citation type="submission" date="2018-02" db="EMBL/GenBank/DDBJ databases">
        <title>Rhizophora mucronata_Transcriptome.</title>
        <authorList>
            <person name="Meera S.P."/>
            <person name="Sreeshan A."/>
            <person name="Augustine A."/>
        </authorList>
    </citation>
    <scope>NUCLEOTIDE SEQUENCE</scope>
    <source>
        <tissue evidence="1">Leaf</tissue>
    </source>
</reference>
<dbReference type="AlphaFoldDB" id="A0A2P2NI25"/>
<proteinExistence type="predicted"/>
<name>A0A2P2NI25_RHIMU</name>
<organism evidence="1">
    <name type="scientific">Rhizophora mucronata</name>
    <name type="common">Asiatic mangrove</name>
    <dbReference type="NCBI Taxonomy" id="61149"/>
    <lineage>
        <taxon>Eukaryota</taxon>
        <taxon>Viridiplantae</taxon>
        <taxon>Streptophyta</taxon>
        <taxon>Embryophyta</taxon>
        <taxon>Tracheophyta</taxon>
        <taxon>Spermatophyta</taxon>
        <taxon>Magnoliopsida</taxon>
        <taxon>eudicotyledons</taxon>
        <taxon>Gunneridae</taxon>
        <taxon>Pentapetalae</taxon>
        <taxon>rosids</taxon>
        <taxon>fabids</taxon>
        <taxon>Malpighiales</taxon>
        <taxon>Rhizophoraceae</taxon>
        <taxon>Rhizophora</taxon>
    </lineage>
</organism>
<sequence length="33" mass="4193">MLYRNGKARCQHIEKKLWYQQVSQKQDNIFFYQ</sequence>
<dbReference type="EMBL" id="GGEC01061599">
    <property type="protein sequence ID" value="MBX42083.1"/>
    <property type="molecule type" value="Transcribed_RNA"/>
</dbReference>
<evidence type="ECO:0000313" key="1">
    <source>
        <dbReference type="EMBL" id="MBX42083.1"/>
    </source>
</evidence>